<proteinExistence type="predicted"/>
<dbReference type="EMBL" id="BK015988">
    <property type="protein sequence ID" value="DAF88624.1"/>
    <property type="molecule type" value="Genomic_DNA"/>
</dbReference>
<keyword evidence="1" id="KW-0132">Cell division</keyword>
<organism evidence="1">
    <name type="scientific">Siphoviridae sp. ctqzz19</name>
    <dbReference type="NCBI Taxonomy" id="2825682"/>
    <lineage>
        <taxon>Viruses</taxon>
        <taxon>Duplodnaviria</taxon>
        <taxon>Heunggongvirae</taxon>
        <taxon>Uroviricota</taxon>
        <taxon>Caudoviricetes</taxon>
    </lineage>
</organism>
<protein>
    <submittedName>
        <fullName evidence="1">Cell division control protein 24</fullName>
    </submittedName>
</protein>
<dbReference type="GO" id="GO:0051301">
    <property type="term" value="P:cell division"/>
    <property type="evidence" value="ECO:0007669"/>
    <property type="project" value="UniProtKB-KW"/>
</dbReference>
<accession>A0A8S5U2D8</accession>
<sequence>MLEQGDERKMSYTYYTHCRCKCGGIIGMQNKKVGYECERCHKNYNKSLKYDWLALNSKTNWIFPMIKKEVQNTGSRR</sequence>
<evidence type="ECO:0000313" key="1">
    <source>
        <dbReference type="EMBL" id="DAF88624.1"/>
    </source>
</evidence>
<reference evidence="1" key="1">
    <citation type="journal article" date="2021" name="Proc. Natl. Acad. Sci. U.S.A.">
        <title>A Catalog of Tens of Thousands of Viruses from Human Metagenomes Reveals Hidden Associations with Chronic Diseases.</title>
        <authorList>
            <person name="Tisza M.J."/>
            <person name="Buck C.B."/>
        </authorList>
    </citation>
    <scope>NUCLEOTIDE SEQUENCE</scope>
    <source>
        <strain evidence="1">Ctqzz19</strain>
    </source>
</reference>
<keyword evidence="1" id="KW-0131">Cell cycle</keyword>
<name>A0A8S5U2D8_9CAUD</name>